<reference evidence="1 2" key="1">
    <citation type="journal article" date="2010" name="Syst. Appl. Microbiol.">
        <title>Four new species of Chryseobacterium from the rhizosphere of coastal sand dune plants, Chryseobacterium elymi sp. nov., Chryseobacterium hagamense sp. nov., Chryseobacterium lathyri sp. nov. and Chryseobacterium rhizosphaerae sp. nov.</title>
        <authorList>
            <person name="Cho S.H."/>
            <person name="Lee K.S."/>
            <person name="Shin D.S."/>
            <person name="Han J.H."/>
            <person name="Park K.S."/>
            <person name="Lee C.H."/>
            <person name="Park K.H."/>
            <person name="Kim S.B."/>
        </authorList>
    </citation>
    <scope>NUCLEOTIDE SEQUENCE [LARGE SCALE GENOMIC DNA]</scope>
    <source>
        <strain evidence="1 2">KCTC 22547</strain>
    </source>
</reference>
<organism evidence="1 2">
    <name type="scientific">Chryseobacterium elymi</name>
    <dbReference type="NCBI Taxonomy" id="395936"/>
    <lineage>
        <taxon>Bacteria</taxon>
        <taxon>Pseudomonadati</taxon>
        <taxon>Bacteroidota</taxon>
        <taxon>Flavobacteriia</taxon>
        <taxon>Flavobacteriales</taxon>
        <taxon>Weeksellaceae</taxon>
        <taxon>Chryseobacterium group</taxon>
        <taxon>Chryseobacterium</taxon>
    </lineage>
</organism>
<dbReference type="EMBL" id="QNUH01000004">
    <property type="protein sequence ID" value="REC79467.1"/>
    <property type="molecule type" value="Genomic_DNA"/>
</dbReference>
<evidence type="ECO:0000313" key="2">
    <source>
        <dbReference type="Proteomes" id="UP000257030"/>
    </source>
</evidence>
<protein>
    <submittedName>
        <fullName evidence="1">Uncharacterized protein</fullName>
    </submittedName>
</protein>
<sequence length="315" mass="37266">MEIWIVLFLFKCCYSMLENILNELNLGKELKSLYKGEIPIIDEYSMFKFYIEETNTGSFAHPPFLIPFMYSYDADHYHVGIVKHWFSDRKISFGDMTDGYGFQTSEIARNEKQLFSRLLFNEFVNSEDCIVTERLEKCAALMGLSNQDFLEFQQANQSHQENPECSISVINANRPLSCLKENEIYDGEFPSNDNRIILSNVPKSCYFEIFHKEWIGYNKDKSGFSFFKKDPKYKSIDDIPEWLLVNTNKKELFEKYIVTGEYDKAWFTINGIGFTPNEVGERLYRLKEFTNEKAYHLWTDFWCEKYGDMDSFIFI</sequence>
<dbReference type="AlphaFoldDB" id="A0A3D9DN82"/>
<dbReference type="Proteomes" id="UP000257030">
    <property type="component" value="Unassembled WGS sequence"/>
</dbReference>
<accession>A0A3D9DN82</accession>
<evidence type="ECO:0000313" key="1">
    <source>
        <dbReference type="EMBL" id="REC79467.1"/>
    </source>
</evidence>
<proteinExistence type="predicted"/>
<gene>
    <name evidence="1" type="ORF">DRF60_06485</name>
</gene>
<name>A0A3D9DN82_9FLAO</name>
<comment type="caution">
    <text evidence="1">The sequence shown here is derived from an EMBL/GenBank/DDBJ whole genome shotgun (WGS) entry which is preliminary data.</text>
</comment>
<keyword evidence="2" id="KW-1185">Reference proteome</keyword>